<dbReference type="SUPFAM" id="SSF54495">
    <property type="entry name" value="UBC-like"/>
    <property type="match status" value="1"/>
</dbReference>
<name>A0ABP1FVD3_9CHLO</name>
<dbReference type="Proteomes" id="UP001497392">
    <property type="component" value="Unassembled WGS sequence"/>
</dbReference>
<dbReference type="Gene3D" id="3.10.110.10">
    <property type="entry name" value="Ubiquitin Conjugating Enzyme"/>
    <property type="match status" value="1"/>
</dbReference>
<feature type="active site" description="Glycyl thioester intermediate" evidence="3">
    <location>
        <position position="110"/>
    </location>
</feature>
<dbReference type="PROSITE" id="PS00183">
    <property type="entry name" value="UBC_1"/>
    <property type="match status" value="1"/>
</dbReference>
<dbReference type="CDD" id="cd23794">
    <property type="entry name" value="UBCc_UBE2F_UBE2M"/>
    <property type="match status" value="1"/>
</dbReference>
<dbReference type="Pfam" id="PF00179">
    <property type="entry name" value="UQ_con"/>
    <property type="match status" value="1"/>
</dbReference>
<evidence type="ECO:0000256" key="4">
    <source>
        <dbReference type="RuleBase" id="RU362109"/>
    </source>
</evidence>
<evidence type="ECO:0000256" key="1">
    <source>
        <dbReference type="ARBA" id="ARBA00022679"/>
    </source>
</evidence>
<evidence type="ECO:0000256" key="3">
    <source>
        <dbReference type="PROSITE-ProRule" id="PRU10133"/>
    </source>
</evidence>
<evidence type="ECO:0000256" key="2">
    <source>
        <dbReference type="ARBA" id="ARBA00022786"/>
    </source>
</evidence>
<dbReference type="PROSITE" id="PS50127">
    <property type="entry name" value="UBC_2"/>
    <property type="match status" value="1"/>
</dbReference>
<dbReference type="SMART" id="SM00212">
    <property type="entry name" value="UBCc"/>
    <property type="match status" value="1"/>
</dbReference>
<organism evidence="6 7">
    <name type="scientific">Coccomyxa viridis</name>
    <dbReference type="NCBI Taxonomy" id="1274662"/>
    <lineage>
        <taxon>Eukaryota</taxon>
        <taxon>Viridiplantae</taxon>
        <taxon>Chlorophyta</taxon>
        <taxon>core chlorophytes</taxon>
        <taxon>Trebouxiophyceae</taxon>
        <taxon>Trebouxiophyceae incertae sedis</taxon>
        <taxon>Coccomyxaceae</taxon>
        <taxon>Coccomyxa</taxon>
    </lineage>
</organism>
<comment type="caution">
    <text evidence="6">The sequence shown here is derived from an EMBL/GenBank/DDBJ whole genome shotgun (WGS) entry which is preliminary data.</text>
</comment>
<dbReference type="PANTHER" id="PTHR24068">
    <property type="entry name" value="UBIQUITIN-CONJUGATING ENZYME E2"/>
    <property type="match status" value="1"/>
</dbReference>
<dbReference type="InterPro" id="IPR000608">
    <property type="entry name" value="UBC"/>
</dbReference>
<evidence type="ECO:0000313" key="6">
    <source>
        <dbReference type="EMBL" id="CAL5222904.1"/>
    </source>
</evidence>
<keyword evidence="1" id="KW-0808">Transferase</keyword>
<evidence type="ECO:0000259" key="5">
    <source>
        <dbReference type="PROSITE" id="PS50127"/>
    </source>
</evidence>
<keyword evidence="7" id="KW-1185">Reference proteome</keyword>
<keyword evidence="4" id="KW-0067">ATP-binding</keyword>
<sequence>MIKLFSVKEKQKQEAAAQNGKGVKQSAGEIRVQKDISELNLSKGMSIRFPDGKDKLLVFEITMKPDEGIYRGGVFTFSFNISTSYPHDAPKVKCKTKVFHPNIDLDGNICLNILREDWKPVLSINSVLYGLQFLFLDPNPDDPLNKEAAEMQTSNARQFESQVQASIMRGCTINGHFFPPCRA</sequence>
<feature type="domain" description="UBC core" evidence="5">
    <location>
        <begin position="27"/>
        <end position="172"/>
    </location>
</feature>
<protein>
    <submittedName>
        <fullName evidence="6">G5333 protein</fullName>
    </submittedName>
</protein>
<dbReference type="EMBL" id="CAXHTA020000007">
    <property type="protein sequence ID" value="CAL5222904.1"/>
    <property type="molecule type" value="Genomic_DNA"/>
</dbReference>
<proteinExistence type="inferred from homology"/>
<gene>
    <name evidence="6" type="primary">g5333</name>
    <name evidence="6" type="ORF">VP750_LOCUS4563</name>
</gene>
<evidence type="ECO:0000313" key="7">
    <source>
        <dbReference type="Proteomes" id="UP001497392"/>
    </source>
</evidence>
<dbReference type="InterPro" id="IPR023313">
    <property type="entry name" value="UBQ-conjugating_AS"/>
</dbReference>
<keyword evidence="4" id="KW-0547">Nucleotide-binding</keyword>
<keyword evidence="2 4" id="KW-0833">Ubl conjugation pathway</keyword>
<comment type="similarity">
    <text evidence="4">Belongs to the ubiquitin-conjugating enzyme family.</text>
</comment>
<accession>A0ABP1FVD3</accession>
<reference evidence="6 7" key="1">
    <citation type="submission" date="2024-06" db="EMBL/GenBank/DDBJ databases">
        <authorList>
            <person name="Kraege A."/>
            <person name="Thomma B."/>
        </authorList>
    </citation>
    <scope>NUCLEOTIDE SEQUENCE [LARGE SCALE GENOMIC DNA]</scope>
</reference>
<dbReference type="InterPro" id="IPR016135">
    <property type="entry name" value="UBQ-conjugating_enzyme/RWD"/>
</dbReference>